<evidence type="ECO:0000313" key="2">
    <source>
        <dbReference type="Proteomes" id="UP001165960"/>
    </source>
</evidence>
<keyword evidence="2" id="KW-1185">Reference proteome</keyword>
<dbReference type="EMBL" id="QTSX02004278">
    <property type="protein sequence ID" value="KAJ9066761.1"/>
    <property type="molecule type" value="Genomic_DNA"/>
</dbReference>
<dbReference type="Proteomes" id="UP001165960">
    <property type="component" value="Unassembled WGS sequence"/>
</dbReference>
<gene>
    <name evidence="1" type="ORF">DSO57_1006372</name>
</gene>
<reference evidence="1" key="1">
    <citation type="submission" date="2022-04" db="EMBL/GenBank/DDBJ databases">
        <title>Genome of the entomopathogenic fungus Entomophthora muscae.</title>
        <authorList>
            <person name="Elya C."/>
            <person name="Lovett B.R."/>
            <person name="Lee E."/>
            <person name="Macias A.M."/>
            <person name="Hajek A.E."/>
            <person name="De Bivort B.L."/>
            <person name="Kasson M.T."/>
            <person name="De Fine Licht H.H."/>
            <person name="Stajich J.E."/>
        </authorList>
    </citation>
    <scope>NUCLEOTIDE SEQUENCE</scope>
    <source>
        <strain evidence="1">Berkeley</strain>
    </source>
</reference>
<comment type="caution">
    <text evidence="1">The sequence shown here is derived from an EMBL/GenBank/DDBJ whole genome shotgun (WGS) entry which is preliminary data.</text>
</comment>
<proteinExistence type="predicted"/>
<accession>A0ACC2SWZ4</accession>
<name>A0ACC2SWZ4_9FUNG</name>
<organism evidence="1 2">
    <name type="scientific">Entomophthora muscae</name>
    <dbReference type="NCBI Taxonomy" id="34485"/>
    <lineage>
        <taxon>Eukaryota</taxon>
        <taxon>Fungi</taxon>
        <taxon>Fungi incertae sedis</taxon>
        <taxon>Zoopagomycota</taxon>
        <taxon>Entomophthoromycotina</taxon>
        <taxon>Entomophthoromycetes</taxon>
        <taxon>Entomophthorales</taxon>
        <taxon>Entomophthoraceae</taxon>
        <taxon>Entomophthora</taxon>
    </lineage>
</organism>
<protein>
    <submittedName>
        <fullName evidence="1">Uncharacterized protein</fullName>
    </submittedName>
</protein>
<evidence type="ECO:0000313" key="1">
    <source>
        <dbReference type="EMBL" id="KAJ9066761.1"/>
    </source>
</evidence>
<sequence>MDNLAKKINENMIMFQNSVSSLQELVSALEEENKELRLQAAKHRKLLDVVDRFVLDIEKVHNPEQGHEFVKRTREEEVTSDTSPFSSENTPDMKRFSGHQSSLLSSRFLRRRKAKGELTEEHQEVEVTICSSQESDKDACWHSSDSSEYIPF</sequence>